<feature type="region of interest" description="Disordered" evidence="1">
    <location>
        <begin position="448"/>
        <end position="482"/>
    </location>
</feature>
<feature type="compositionally biased region" description="Polar residues" evidence="1">
    <location>
        <begin position="456"/>
        <end position="471"/>
    </location>
</feature>
<keyword evidence="2" id="KW-0472">Membrane</keyword>
<dbReference type="Pfam" id="PF21724">
    <property type="entry name" value="DUF6861"/>
    <property type="match status" value="1"/>
</dbReference>
<evidence type="ECO:0000256" key="1">
    <source>
        <dbReference type="SAM" id="MobiDB-lite"/>
    </source>
</evidence>
<reference evidence="4 5" key="1">
    <citation type="submission" date="2006-04" db="EMBL/GenBank/DDBJ databases">
        <authorList>
            <person name="Nierman W.C."/>
        </authorList>
    </citation>
    <scope>NUCLEOTIDE SEQUENCE [LARGE SCALE GENOMIC DNA]</scope>
    <source>
        <strain evidence="4 5">DW4/3-1</strain>
    </source>
</reference>
<dbReference type="EMBL" id="AAMD01000197">
    <property type="protein sequence ID" value="EAU62893.1"/>
    <property type="molecule type" value="Genomic_DNA"/>
</dbReference>
<dbReference type="AlphaFoldDB" id="Q08QY5"/>
<organism evidence="4 5">
    <name type="scientific">Stigmatella aurantiaca (strain DW4/3-1)</name>
    <dbReference type="NCBI Taxonomy" id="378806"/>
    <lineage>
        <taxon>Bacteria</taxon>
        <taxon>Pseudomonadati</taxon>
        <taxon>Myxococcota</taxon>
        <taxon>Myxococcia</taxon>
        <taxon>Myxococcales</taxon>
        <taxon>Cystobacterineae</taxon>
        <taxon>Archangiaceae</taxon>
        <taxon>Stigmatella</taxon>
    </lineage>
</organism>
<evidence type="ECO:0000256" key="2">
    <source>
        <dbReference type="SAM" id="Phobius"/>
    </source>
</evidence>
<evidence type="ECO:0000259" key="3">
    <source>
        <dbReference type="Pfam" id="PF21724"/>
    </source>
</evidence>
<keyword evidence="2" id="KW-1133">Transmembrane helix</keyword>
<comment type="caution">
    <text evidence="4">The sequence shown here is derived from an EMBL/GenBank/DDBJ whole genome shotgun (WGS) entry which is preliminary data.</text>
</comment>
<sequence length="482" mass="52522">MGEIPEGGELVGKIGIINWDGKTQVRLRSAPNTAINVIRTLPFNLHVQVIKSFAGGWLFVTTPWGDMGFVASTYVWTHLPEPTARLHRVKQGVLGTAIAIAETYYGSEAEQWGQDLRYYVNVLAHANRVAVPSSTTGWRQVRFNFGNLIWVPGRAYAQSLQDVINAGSLSYELARGLNASLQRIEQFLENSHRAIMLSRRYLWDALGKRFQQALINSVLAIAELVVGGIALMALATGAGAAIGVFFGGVTAVAGAAIGFEVGLIILEWLGLAMLVGWAAESLKRIGAAFWAFLCTVWKAGGKQSEVDRGARAFAEALADLLGTILEALVMIAASSGVSATVNMLRGTAFGRRFGENKLGDWLDARIDNFRDGRGGRPKEVLTRFFRRVELADGNGKPVGEFDGINLTGKKFIEYKAARHISKLNPRTGKPQQTPVDWADKQLFGKTKKRISALLDPTTQTRAQSSGSQNVPPHSRDQRHPAL</sequence>
<name>Q08QY5_STIAD</name>
<feature type="transmembrane region" description="Helical" evidence="2">
    <location>
        <begin position="252"/>
        <end position="275"/>
    </location>
</feature>
<evidence type="ECO:0000313" key="5">
    <source>
        <dbReference type="Proteomes" id="UP000032702"/>
    </source>
</evidence>
<dbReference type="Proteomes" id="UP000032702">
    <property type="component" value="Unassembled WGS sequence"/>
</dbReference>
<feature type="domain" description="NAD(+)--protein-arginine ADP-ribosyltransferase Tre1-like N-terminal" evidence="3">
    <location>
        <begin position="192"/>
        <end position="365"/>
    </location>
</feature>
<gene>
    <name evidence="4" type="ORF">STIAU_5506</name>
</gene>
<dbReference type="InterPro" id="IPR049195">
    <property type="entry name" value="Tre1-like_N"/>
</dbReference>
<dbReference type="OrthoDB" id="5478348at2"/>
<feature type="compositionally biased region" description="Basic and acidic residues" evidence="1">
    <location>
        <begin position="473"/>
        <end position="482"/>
    </location>
</feature>
<protein>
    <recommendedName>
        <fullName evidence="3">NAD(+)--protein-arginine ADP-ribosyltransferase Tre1-like N-terminal domain-containing protein</fullName>
    </recommendedName>
</protein>
<evidence type="ECO:0000313" key="4">
    <source>
        <dbReference type="EMBL" id="EAU62893.1"/>
    </source>
</evidence>
<proteinExistence type="predicted"/>
<keyword evidence="2" id="KW-0812">Transmembrane</keyword>
<dbReference type="Gene3D" id="2.30.30.40">
    <property type="entry name" value="SH3 Domains"/>
    <property type="match status" value="1"/>
</dbReference>
<accession>Q08QY5</accession>
<dbReference type="RefSeq" id="WP_002618434.1">
    <property type="nucleotide sequence ID" value="NC_014623.1"/>
</dbReference>
<feature type="transmembrane region" description="Helical" evidence="2">
    <location>
        <begin position="218"/>
        <end position="246"/>
    </location>
</feature>